<keyword evidence="13" id="KW-1185">Reference proteome</keyword>
<dbReference type="InterPro" id="IPR028457">
    <property type="entry name" value="ABI"/>
</dbReference>
<dbReference type="PANTHER" id="PTHR10460:SF0">
    <property type="entry name" value="ABELSON INTERACTING PROTEIN, ISOFORM D"/>
    <property type="match status" value="1"/>
</dbReference>
<dbReference type="PRINTS" id="PR00452">
    <property type="entry name" value="SH3DOMAIN"/>
</dbReference>
<dbReference type="GO" id="GO:0098858">
    <property type="term" value="C:actin-based cell projection"/>
    <property type="evidence" value="ECO:0007669"/>
    <property type="project" value="TreeGrafter"/>
</dbReference>
<evidence type="ECO:0000256" key="7">
    <source>
        <dbReference type="ARBA" id="ARBA00023054"/>
    </source>
</evidence>
<comment type="caution">
    <text evidence="12">The sequence shown here is derived from an EMBL/GenBank/DDBJ whole genome shotgun (WGS) entry which is preliminary data.</text>
</comment>
<gene>
    <name evidence="12" type="ORF">MSPICULIGERA_LOCUS17340</name>
</gene>
<keyword evidence="5" id="KW-0963">Cytoplasm</keyword>
<sequence length="364" mass="40652">MNLNHGNMMNGITAKDQYDNLANMISNSKDNLGSNYEKLMGLADHCEQEYLAHPDKPMVMGENKRRLVQALNSVTAQINNMAMSCLDMLDMQTARVEGLTNHMNSLDLKVAIHKEKMARRDIGVLTESRHIMRQHRIIPPAVKEPATRYKRTPIDYSVLDQVGHGVKTREEPLRAFHTISRAASSAAPSNYGNFYGQVGGGQNNHNAAASTWSRASVFRNIEPIPMDPEDQPFPPPPASTYAQSISDSIGMPRYMSTPFGQGYSDNSTLYEQDDMKSTHFGAQSTVSSADTSLPSTLPVNWIPTDFIEKAIVLYDYNAERPDELSLREQSIVYILRKNDDGWYEGVHDGNTGLFPGNYVEKMAN</sequence>
<evidence type="ECO:0000259" key="11">
    <source>
        <dbReference type="PROSITE" id="PS50002"/>
    </source>
</evidence>
<dbReference type="FunFam" id="2.30.30.40:FF:000002">
    <property type="entry name" value="abl interactor 1 isoform X1"/>
    <property type="match status" value="1"/>
</dbReference>
<keyword evidence="8" id="KW-0206">Cytoskeleton</keyword>
<dbReference type="InterPro" id="IPR012849">
    <property type="entry name" value="Abl-interactor_HHR_dom"/>
</dbReference>
<dbReference type="Pfam" id="PF00018">
    <property type="entry name" value="SH3_1"/>
    <property type="match status" value="1"/>
</dbReference>
<dbReference type="AlphaFoldDB" id="A0AA36G4F4"/>
<dbReference type="GO" id="GO:0017124">
    <property type="term" value="F:SH3 domain binding"/>
    <property type="evidence" value="ECO:0007669"/>
    <property type="project" value="TreeGrafter"/>
</dbReference>
<dbReference type="GO" id="GO:0001764">
    <property type="term" value="P:neuron migration"/>
    <property type="evidence" value="ECO:0007669"/>
    <property type="project" value="TreeGrafter"/>
</dbReference>
<evidence type="ECO:0000256" key="9">
    <source>
        <dbReference type="ARBA" id="ARBA00023273"/>
    </source>
</evidence>
<evidence type="ECO:0000256" key="4">
    <source>
        <dbReference type="ARBA" id="ARBA00022443"/>
    </source>
</evidence>
<evidence type="ECO:0000256" key="3">
    <source>
        <dbReference type="ARBA" id="ARBA00010020"/>
    </source>
</evidence>
<dbReference type="SUPFAM" id="SSF50044">
    <property type="entry name" value="SH3-domain"/>
    <property type="match status" value="1"/>
</dbReference>
<dbReference type="GO" id="GO:0031209">
    <property type="term" value="C:SCAR complex"/>
    <property type="evidence" value="ECO:0007669"/>
    <property type="project" value="TreeGrafter"/>
</dbReference>
<evidence type="ECO:0000313" key="12">
    <source>
        <dbReference type="EMBL" id="CAJ0579109.1"/>
    </source>
</evidence>
<feature type="non-terminal residue" evidence="12">
    <location>
        <position position="364"/>
    </location>
</feature>
<dbReference type="CDD" id="cd11826">
    <property type="entry name" value="SH3_Abi"/>
    <property type="match status" value="1"/>
</dbReference>
<dbReference type="Pfam" id="PF07815">
    <property type="entry name" value="Abi_HHR"/>
    <property type="match status" value="1"/>
</dbReference>
<dbReference type="InterPro" id="IPR001452">
    <property type="entry name" value="SH3_domain"/>
</dbReference>
<evidence type="ECO:0000313" key="13">
    <source>
        <dbReference type="Proteomes" id="UP001177023"/>
    </source>
</evidence>
<dbReference type="InterPro" id="IPR036028">
    <property type="entry name" value="SH3-like_dom_sf"/>
</dbReference>
<reference evidence="12" key="1">
    <citation type="submission" date="2023-06" db="EMBL/GenBank/DDBJ databases">
        <authorList>
            <person name="Delattre M."/>
        </authorList>
    </citation>
    <scope>NUCLEOTIDE SEQUENCE</scope>
    <source>
        <strain evidence="12">AF72</strain>
    </source>
</reference>
<dbReference type="PANTHER" id="PTHR10460">
    <property type="entry name" value="ABL INTERACTOR FAMILY MEMBER"/>
    <property type="match status" value="1"/>
</dbReference>
<dbReference type="GO" id="GO:0005856">
    <property type="term" value="C:cytoskeleton"/>
    <property type="evidence" value="ECO:0007669"/>
    <property type="project" value="UniProtKB-SubCell"/>
</dbReference>
<dbReference type="GO" id="GO:0030027">
    <property type="term" value="C:lamellipodium"/>
    <property type="evidence" value="ECO:0007669"/>
    <property type="project" value="UniProtKB-SubCell"/>
</dbReference>
<dbReference type="Gene3D" id="6.10.140.1620">
    <property type="match status" value="1"/>
</dbReference>
<protein>
    <recommendedName>
        <fullName evidence="11">SH3 domain-containing protein</fullName>
    </recommendedName>
</protein>
<accession>A0AA36G4F4</accession>
<name>A0AA36G4F4_9BILA</name>
<evidence type="ECO:0000256" key="6">
    <source>
        <dbReference type="ARBA" id="ARBA00022553"/>
    </source>
</evidence>
<evidence type="ECO:0000256" key="8">
    <source>
        <dbReference type="ARBA" id="ARBA00023212"/>
    </source>
</evidence>
<keyword evidence="9" id="KW-0966">Cell projection</keyword>
<dbReference type="SMART" id="SM00326">
    <property type="entry name" value="SH3"/>
    <property type="match status" value="1"/>
</dbReference>
<evidence type="ECO:0000256" key="5">
    <source>
        <dbReference type="ARBA" id="ARBA00022490"/>
    </source>
</evidence>
<keyword evidence="7" id="KW-0175">Coiled coil</keyword>
<dbReference type="EMBL" id="CATQJA010002655">
    <property type="protein sequence ID" value="CAJ0579109.1"/>
    <property type="molecule type" value="Genomic_DNA"/>
</dbReference>
<dbReference type="Proteomes" id="UP001177023">
    <property type="component" value="Unassembled WGS sequence"/>
</dbReference>
<dbReference type="GO" id="GO:0035591">
    <property type="term" value="F:signaling adaptor activity"/>
    <property type="evidence" value="ECO:0007669"/>
    <property type="project" value="TreeGrafter"/>
</dbReference>
<feature type="domain" description="SH3" evidence="11">
    <location>
        <begin position="305"/>
        <end position="364"/>
    </location>
</feature>
<evidence type="ECO:0000256" key="1">
    <source>
        <dbReference type="ARBA" id="ARBA00004245"/>
    </source>
</evidence>
<comment type="subcellular location">
    <subcellularLocation>
        <location evidence="2">Cell projection</location>
        <location evidence="2">Lamellipodium</location>
    </subcellularLocation>
    <subcellularLocation>
        <location evidence="1">Cytoplasm</location>
        <location evidence="1">Cytoskeleton</location>
    </subcellularLocation>
</comment>
<organism evidence="12 13">
    <name type="scientific">Mesorhabditis spiculigera</name>
    <dbReference type="NCBI Taxonomy" id="96644"/>
    <lineage>
        <taxon>Eukaryota</taxon>
        <taxon>Metazoa</taxon>
        <taxon>Ecdysozoa</taxon>
        <taxon>Nematoda</taxon>
        <taxon>Chromadorea</taxon>
        <taxon>Rhabditida</taxon>
        <taxon>Rhabditina</taxon>
        <taxon>Rhabditomorpha</taxon>
        <taxon>Rhabditoidea</taxon>
        <taxon>Rhabditidae</taxon>
        <taxon>Mesorhabditinae</taxon>
        <taxon>Mesorhabditis</taxon>
    </lineage>
</organism>
<proteinExistence type="inferred from homology"/>
<dbReference type="PROSITE" id="PS50002">
    <property type="entry name" value="SH3"/>
    <property type="match status" value="1"/>
</dbReference>
<keyword evidence="6" id="KW-0597">Phosphoprotein</keyword>
<evidence type="ECO:0000256" key="10">
    <source>
        <dbReference type="PROSITE-ProRule" id="PRU00192"/>
    </source>
</evidence>
<dbReference type="InterPro" id="IPR028455">
    <property type="entry name" value="ABI3_SH3"/>
</dbReference>
<comment type="similarity">
    <text evidence="3">Belongs to the ABI family.</text>
</comment>
<keyword evidence="4 10" id="KW-0728">SH3 domain</keyword>
<evidence type="ECO:0000256" key="2">
    <source>
        <dbReference type="ARBA" id="ARBA00004510"/>
    </source>
</evidence>
<dbReference type="Gene3D" id="2.30.30.40">
    <property type="entry name" value="SH3 Domains"/>
    <property type="match status" value="1"/>
</dbReference>